<dbReference type="EMBL" id="MLHH01000002">
    <property type="protein sequence ID" value="OOF37766.1"/>
    <property type="molecule type" value="Genomic_DNA"/>
</dbReference>
<feature type="domain" description="DUF218" evidence="8">
    <location>
        <begin position="43"/>
        <end position="165"/>
    </location>
</feature>
<evidence type="ECO:0000256" key="6">
    <source>
        <dbReference type="ARBA" id="ARBA00023136"/>
    </source>
</evidence>
<dbReference type="Proteomes" id="UP000189437">
    <property type="component" value="Unassembled WGS sequence"/>
</dbReference>
<keyword evidence="2" id="KW-1003">Cell membrane</keyword>
<comment type="function">
    <text evidence="7">Participates in the barrier function of the cell envelope.</text>
</comment>
<sequence length="210" mass="24234">MIRFIGGLGTFLILICLLIDQSISFYVRDRVFEHIEPLPYRPYAIVLGTSKYVATGKTNDYYTHRLAAAKMLIDKQKVSALLLSGDNRTLQYNEPRNMFRDLRKMGVPEDRLFQDFAGFRTLDSVIRANKVFQLPAYTIISQKFHCERALLIAKYHDIDAICFAANQPETYLGTRVREIFARIKALFDLMFGVQPYFLGEPEPLPLPENQ</sequence>
<evidence type="ECO:0000256" key="5">
    <source>
        <dbReference type="ARBA" id="ARBA00022989"/>
    </source>
</evidence>
<dbReference type="GO" id="GO:0005886">
    <property type="term" value="C:plasma membrane"/>
    <property type="evidence" value="ECO:0007669"/>
    <property type="project" value="UniProtKB-SubCell"/>
</dbReference>
<keyword evidence="3" id="KW-0997">Cell inner membrane</keyword>
<dbReference type="AlphaFoldDB" id="A0A1V3IC93"/>
<comment type="caution">
    <text evidence="9">The sequence shown here is derived from an EMBL/GenBank/DDBJ whole genome shotgun (WGS) entry which is preliminary data.</text>
</comment>
<accession>A0A1V3IC93</accession>
<dbReference type="Pfam" id="PF02698">
    <property type="entry name" value="DUF218"/>
    <property type="match status" value="1"/>
</dbReference>
<evidence type="ECO:0000256" key="4">
    <source>
        <dbReference type="ARBA" id="ARBA00022692"/>
    </source>
</evidence>
<comment type="subcellular location">
    <subcellularLocation>
        <location evidence="1">Cell inner membrane</location>
        <topology evidence="1">Single-pass membrane protein</topology>
    </subcellularLocation>
</comment>
<evidence type="ECO:0000256" key="1">
    <source>
        <dbReference type="ARBA" id="ARBA00004377"/>
    </source>
</evidence>
<keyword evidence="10" id="KW-1185">Reference proteome</keyword>
<protein>
    <recommendedName>
        <fullName evidence="8">DUF218 domain-containing protein</fullName>
    </recommendedName>
</protein>
<name>A0A1V3IC93_9PAST</name>
<evidence type="ECO:0000256" key="3">
    <source>
        <dbReference type="ARBA" id="ARBA00022519"/>
    </source>
</evidence>
<keyword evidence="5" id="KW-1133">Transmembrane helix</keyword>
<keyword evidence="6" id="KW-0472">Membrane</keyword>
<dbReference type="InterPro" id="IPR003848">
    <property type="entry name" value="DUF218"/>
</dbReference>
<dbReference type="PANTHER" id="PTHR30336">
    <property type="entry name" value="INNER MEMBRANE PROTEIN, PROBABLE PERMEASE"/>
    <property type="match status" value="1"/>
</dbReference>
<dbReference type="STRING" id="1908258.BKK48_00560"/>
<dbReference type="CDD" id="cd06259">
    <property type="entry name" value="YdcF-like"/>
    <property type="match status" value="1"/>
</dbReference>
<proteinExistence type="predicted"/>
<dbReference type="PANTHER" id="PTHR30336:SF0">
    <property type="entry name" value="PROTEIN SANA"/>
    <property type="match status" value="1"/>
</dbReference>
<keyword evidence="4" id="KW-0812">Transmembrane</keyword>
<dbReference type="InterPro" id="IPR051599">
    <property type="entry name" value="Cell_Envelope_Assoc"/>
</dbReference>
<gene>
    <name evidence="9" type="ORF">BKK48_00560</name>
</gene>
<organism evidence="9 10">
    <name type="scientific">Rodentibacter heidelbergensis</name>
    <dbReference type="NCBI Taxonomy" id="1908258"/>
    <lineage>
        <taxon>Bacteria</taxon>
        <taxon>Pseudomonadati</taxon>
        <taxon>Pseudomonadota</taxon>
        <taxon>Gammaproteobacteria</taxon>
        <taxon>Pasteurellales</taxon>
        <taxon>Pasteurellaceae</taxon>
        <taxon>Rodentibacter</taxon>
    </lineage>
</organism>
<reference evidence="9 10" key="1">
    <citation type="submission" date="2016-10" db="EMBL/GenBank/DDBJ databases">
        <title>Rodentibacter gen. nov. and new species.</title>
        <authorList>
            <person name="Christensen H."/>
        </authorList>
    </citation>
    <scope>NUCLEOTIDE SEQUENCE [LARGE SCALE GENOMIC DNA]</scope>
    <source>
        <strain evidence="9 10">Ac69</strain>
    </source>
</reference>
<evidence type="ECO:0000313" key="10">
    <source>
        <dbReference type="Proteomes" id="UP000189437"/>
    </source>
</evidence>
<evidence type="ECO:0000256" key="7">
    <source>
        <dbReference type="ARBA" id="ARBA00037355"/>
    </source>
</evidence>
<evidence type="ECO:0000313" key="9">
    <source>
        <dbReference type="EMBL" id="OOF37766.1"/>
    </source>
</evidence>
<evidence type="ECO:0000256" key="2">
    <source>
        <dbReference type="ARBA" id="ARBA00022475"/>
    </source>
</evidence>
<evidence type="ECO:0000259" key="8">
    <source>
        <dbReference type="Pfam" id="PF02698"/>
    </source>
</evidence>